<sequence length="694" mass="76059">MSPFALNYDGVGWLESRDDTGVTTQTNAFNNTRTFQSATNQSTTQQQFINQLRFSAAKSIRTSTIILASFNIIAAFATAVGILCDSYFREKRNNREYRFWRNGFKFVPEGEVYPLILSLGIFVQSLIFAGAQSTGLDSLFGPGCTLMAMAMLPAVFLAPYIQLVYGIEIALRAIRKQAFEPRGKWNVTICSVITGLLVFAMFLVAQFDQSPNFCLTSLFWFVAHYSAACFGIFTFITVTLIACSVVLFVKLHSSINIEVTARVNASRMVYYLALAAISIGFMLPFFYVQAFKTGRRQNNNALTLSMVAAVVANVSGLMTGGLYLFLKSNTLSTIGPRDKAGEYENRRAIYKARRFDDDEESSGGYTDQVMNPVGGPQSLRRANSETSLYTLSKEDEVLDGKSMRSATTSKRGPASLRSYRSNNFFARASNAIMPRAPERARVASTIGGSHMRKQSYSLFPNNVPGAKQSFTLLPATTYSPNNNNNSNNDNLKPPPSMGNLLSRRHKRDSSLVSSATVQIGLRFSSVEDIPAPAAPEVVSPDHHVYNLDCPLVQKELQAKGLLKRPTGLDSGATTPTTPANRKDAKEMEDDIPARDPVKDARMKTLPPVPRLSTAVTAQPEESTTTTTTEEPITLSPSVYSPTSPTKARLPSPRGVGFTRLQNLRSPPMVPPPLIRRGTGDTTLVGGGDSRNAWI</sequence>
<feature type="transmembrane region" description="Helical" evidence="2">
    <location>
        <begin position="112"/>
        <end position="133"/>
    </location>
</feature>
<evidence type="ECO:0000313" key="4">
    <source>
        <dbReference type="Proteomes" id="UP001301958"/>
    </source>
</evidence>
<feature type="region of interest" description="Disordered" evidence="1">
    <location>
        <begin position="562"/>
        <end position="591"/>
    </location>
</feature>
<dbReference type="EMBL" id="MU865321">
    <property type="protein sequence ID" value="KAK4228215.1"/>
    <property type="molecule type" value="Genomic_DNA"/>
</dbReference>
<name>A0AAN7H3K3_9PEZI</name>
<feature type="region of interest" description="Disordered" evidence="1">
    <location>
        <begin position="474"/>
        <end position="511"/>
    </location>
</feature>
<reference evidence="3" key="2">
    <citation type="submission" date="2023-05" db="EMBL/GenBank/DDBJ databases">
        <authorList>
            <consortium name="Lawrence Berkeley National Laboratory"/>
            <person name="Steindorff A."/>
            <person name="Hensen N."/>
            <person name="Bonometti L."/>
            <person name="Westerberg I."/>
            <person name="Brannstrom I.O."/>
            <person name="Guillou S."/>
            <person name="Cros-Aarteil S."/>
            <person name="Calhoun S."/>
            <person name="Haridas S."/>
            <person name="Kuo A."/>
            <person name="Mondo S."/>
            <person name="Pangilinan J."/>
            <person name="Riley R."/>
            <person name="Labutti K."/>
            <person name="Andreopoulos B."/>
            <person name="Lipzen A."/>
            <person name="Chen C."/>
            <person name="Yanf M."/>
            <person name="Daum C."/>
            <person name="Ng V."/>
            <person name="Clum A."/>
            <person name="Ohm R."/>
            <person name="Martin F."/>
            <person name="Silar P."/>
            <person name="Natvig D."/>
            <person name="Lalanne C."/>
            <person name="Gautier V."/>
            <person name="Ament-Velasquez S.L."/>
            <person name="Kruys A."/>
            <person name="Hutchinson M.I."/>
            <person name="Powell A.J."/>
            <person name="Barry K."/>
            <person name="Miller A.N."/>
            <person name="Grigoriev I.V."/>
            <person name="Debuchy R."/>
            <person name="Gladieux P."/>
            <person name="Thoren M.H."/>
            <person name="Johannesson H."/>
        </authorList>
    </citation>
    <scope>NUCLEOTIDE SEQUENCE</scope>
    <source>
        <strain evidence="3">CBS 990.96</strain>
    </source>
</reference>
<feature type="region of interest" description="Disordered" evidence="1">
    <location>
        <begin position="614"/>
        <end position="694"/>
    </location>
</feature>
<gene>
    <name evidence="3" type="ORF">QBC38DRAFT_362340</name>
</gene>
<organism evidence="3 4">
    <name type="scientific">Podospora fimiseda</name>
    <dbReference type="NCBI Taxonomy" id="252190"/>
    <lineage>
        <taxon>Eukaryota</taxon>
        <taxon>Fungi</taxon>
        <taxon>Dikarya</taxon>
        <taxon>Ascomycota</taxon>
        <taxon>Pezizomycotina</taxon>
        <taxon>Sordariomycetes</taxon>
        <taxon>Sordariomycetidae</taxon>
        <taxon>Sordariales</taxon>
        <taxon>Podosporaceae</taxon>
        <taxon>Podospora</taxon>
    </lineage>
</organism>
<evidence type="ECO:0000256" key="1">
    <source>
        <dbReference type="SAM" id="MobiDB-lite"/>
    </source>
</evidence>
<feature type="transmembrane region" description="Helical" evidence="2">
    <location>
        <begin position="139"/>
        <end position="165"/>
    </location>
</feature>
<feature type="compositionally biased region" description="Basic and acidic residues" evidence="1">
    <location>
        <begin position="580"/>
        <end position="591"/>
    </location>
</feature>
<feature type="compositionally biased region" description="Basic and acidic residues" evidence="1">
    <location>
        <begin position="392"/>
        <end position="402"/>
    </location>
</feature>
<feature type="compositionally biased region" description="Polar residues" evidence="1">
    <location>
        <begin position="380"/>
        <end position="390"/>
    </location>
</feature>
<keyword evidence="2" id="KW-1133">Transmembrane helix</keyword>
<proteinExistence type="predicted"/>
<feature type="region of interest" description="Disordered" evidence="1">
    <location>
        <begin position="358"/>
        <end position="416"/>
    </location>
</feature>
<evidence type="ECO:0000313" key="3">
    <source>
        <dbReference type="EMBL" id="KAK4228215.1"/>
    </source>
</evidence>
<keyword evidence="4" id="KW-1185">Reference proteome</keyword>
<feature type="compositionally biased region" description="Low complexity" evidence="1">
    <location>
        <begin position="479"/>
        <end position="491"/>
    </location>
</feature>
<feature type="transmembrane region" description="Helical" evidence="2">
    <location>
        <begin position="302"/>
        <end position="326"/>
    </location>
</feature>
<keyword evidence="2" id="KW-0812">Transmembrane</keyword>
<dbReference type="AlphaFoldDB" id="A0AAN7H3K3"/>
<reference evidence="3" key="1">
    <citation type="journal article" date="2023" name="Mol. Phylogenet. Evol.">
        <title>Genome-scale phylogeny and comparative genomics of the fungal order Sordariales.</title>
        <authorList>
            <person name="Hensen N."/>
            <person name="Bonometti L."/>
            <person name="Westerberg I."/>
            <person name="Brannstrom I.O."/>
            <person name="Guillou S."/>
            <person name="Cros-Aarteil S."/>
            <person name="Calhoun S."/>
            <person name="Haridas S."/>
            <person name="Kuo A."/>
            <person name="Mondo S."/>
            <person name="Pangilinan J."/>
            <person name="Riley R."/>
            <person name="LaButti K."/>
            <person name="Andreopoulos B."/>
            <person name="Lipzen A."/>
            <person name="Chen C."/>
            <person name="Yan M."/>
            <person name="Daum C."/>
            <person name="Ng V."/>
            <person name="Clum A."/>
            <person name="Steindorff A."/>
            <person name="Ohm R.A."/>
            <person name="Martin F."/>
            <person name="Silar P."/>
            <person name="Natvig D.O."/>
            <person name="Lalanne C."/>
            <person name="Gautier V."/>
            <person name="Ament-Velasquez S.L."/>
            <person name="Kruys A."/>
            <person name="Hutchinson M.I."/>
            <person name="Powell A.J."/>
            <person name="Barry K."/>
            <person name="Miller A.N."/>
            <person name="Grigoriev I.V."/>
            <person name="Debuchy R."/>
            <person name="Gladieux P."/>
            <person name="Hiltunen Thoren M."/>
            <person name="Johannesson H."/>
        </authorList>
    </citation>
    <scope>NUCLEOTIDE SEQUENCE</scope>
    <source>
        <strain evidence="3">CBS 990.96</strain>
    </source>
</reference>
<accession>A0AAN7H3K3</accession>
<feature type="transmembrane region" description="Helical" evidence="2">
    <location>
        <begin position="225"/>
        <end position="249"/>
    </location>
</feature>
<comment type="caution">
    <text evidence="3">The sequence shown here is derived from an EMBL/GenBank/DDBJ whole genome shotgun (WGS) entry which is preliminary data.</text>
</comment>
<dbReference type="Proteomes" id="UP001301958">
    <property type="component" value="Unassembled WGS sequence"/>
</dbReference>
<keyword evidence="2" id="KW-0472">Membrane</keyword>
<protein>
    <submittedName>
        <fullName evidence="3">Uncharacterized protein</fullName>
    </submittedName>
</protein>
<feature type="transmembrane region" description="Helical" evidence="2">
    <location>
        <begin position="269"/>
        <end position="290"/>
    </location>
</feature>
<feature type="compositionally biased region" description="Low complexity" evidence="1">
    <location>
        <begin position="619"/>
        <end position="637"/>
    </location>
</feature>
<feature type="transmembrane region" description="Helical" evidence="2">
    <location>
        <begin position="65"/>
        <end position="88"/>
    </location>
</feature>
<feature type="transmembrane region" description="Helical" evidence="2">
    <location>
        <begin position="185"/>
        <end position="205"/>
    </location>
</feature>
<evidence type="ECO:0000256" key="2">
    <source>
        <dbReference type="SAM" id="Phobius"/>
    </source>
</evidence>